<accession>A0A5E4QAB2</accession>
<dbReference type="Proteomes" id="UP000324832">
    <property type="component" value="Unassembled WGS sequence"/>
</dbReference>
<evidence type="ECO:0000313" key="1">
    <source>
        <dbReference type="EMBL" id="VVC94080.1"/>
    </source>
</evidence>
<protein>
    <submittedName>
        <fullName evidence="1">Uncharacterized protein</fullName>
    </submittedName>
</protein>
<proteinExistence type="predicted"/>
<dbReference type="AlphaFoldDB" id="A0A5E4QAB2"/>
<sequence>MVIYYSQVYELYPNKFLTLDESRVYVLNTLFNLPETYLIAWSKMAFAVATWRCLSTQYSKTSEAPSTTSTSTAT</sequence>
<organism evidence="1 2">
    <name type="scientific">Leptidea sinapis</name>
    <dbReference type="NCBI Taxonomy" id="189913"/>
    <lineage>
        <taxon>Eukaryota</taxon>
        <taxon>Metazoa</taxon>
        <taxon>Ecdysozoa</taxon>
        <taxon>Arthropoda</taxon>
        <taxon>Hexapoda</taxon>
        <taxon>Insecta</taxon>
        <taxon>Pterygota</taxon>
        <taxon>Neoptera</taxon>
        <taxon>Endopterygota</taxon>
        <taxon>Lepidoptera</taxon>
        <taxon>Glossata</taxon>
        <taxon>Ditrysia</taxon>
        <taxon>Papilionoidea</taxon>
        <taxon>Pieridae</taxon>
        <taxon>Dismorphiinae</taxon>
        <taxon>Leptidea</taxon>
    </lineage>
</organism>
<dbReference type="InterPro" id="IPR036412">
    <property type="entry name" value="HAD-like_sf"/>
</dbReference>
<gene>
    <name evidence="1" type="ORF">LSINAPIS_LOCUS6109</name>
</gene>
<dbReference type="SUPFAM" id="SSF56784">
    <property type="entry name" value="HAD-like"/>
    <property type="match status" value="1"/>
</dbReference>
<reference evidence="1 2" key="1">
    <citation type="submission" date="2017-07" db="EMBL/GenBank/DDBJ databases">
        <authorList>
            <person name="Talla V."/>
            <person name="Backstrom N."/>
        </authorList>
    </citation>
    <scope>NUCLEOTIDE SEQUENCE [LARGE SCALE GENOMIC DNA]</scope>
</reference>
<dbReference type="EMBL" id="FZQP02001870">
    <property type="protein sequence ID" value="VVC94080.1"/>
    <property type="molecule type" value="Genomic_DNA"/>
</dbReference>
<keyword evidence="2" id="KW-1185">Reference proteome</keyword>
<evidence type="ECO:0000313" key="2">
    <source>
        <dbReference type="Proteomes" id="UP000324832"/>
    </source>
</evidence>
<name>A0A5E4QAB2_9NEOP</name>